<gene>
    <name evidence="3" type="ORF">METZ01_LOCUS346796</name>
</gene>
<keyword evidence="1" id="KW-0520">NAD</keyword>
<dbReference type="PRINTS" id="PR01713">
    <property type="entry name" value="NUCEPIMERASE"/>
</dbReference>
<dbReference type="AlphaFoldDB" id="A0A382R9Q4"/>
<proteinExistence type="predicted"/>
<dbReference type="InterPro" id="IPR036291">
    <property type="entry name" value="NAD(P)-bd_dom_sf"/>
</dbReference>
<dbReference type="Gene3D" id="3.40.50.720">
    <property type="entry name" value="NAD(P)-binding Rossmann-like Domain"/>
    <property type="match status" value="1"/>
</dbReference>
<sequence>MNSSKILITGAAGFIGYHLCKSLLKDGYEVLGIDNLNDYYDTNLKQARLEQLKHFKSFTFNKVDIADRESLTKSFQAFNPQKIVNLAAQAGVRYSLQNPYNYMDSNLVGFLNIIELCRNNEVKSFIYASSSSVYGGNEKMPFSVEDRVNQPLALYGATKRANELIAHSYSHLYGLHTTGLRYFTVYGPWYRPDMAMFIFTQKILAGKPIPVFNNGNMKRDFTYIDDVISGTRSAIEKNYKCEIFNLGNSKSESLSELIGIIEKNLDKKAQIEYLPMQPGDVKES</sequence>
<dbReference type="Gene3D" id="3.90.25.10">
    <property type="entry name" value="UDP-galactose 4-epimerase, domain 1"/>
    <property type="match status" value="1"/>
</dbReference>
<dbReference type="Pfam" id="PF01370">
    <property type="entry name" value="Epimerase"/>
    <property type="match status" value="1"/>
</dbReference>
<dbReference type="PANTHER" id="PTHR43574">
    <property type="entry name" value="EPIMERASE-RELATED"/>
    <property type="match status" value="1"/>
</dbReference>
<evidence type="ECO:0000256" key="1">
    <source>
        <dbReference type="ARBA" id="ARBA00023027"/>
    </source>
</evidence>
<feature type="non-terminal residue" evidence="3">
    <location>
        <position position="284"/>
    </location>
</feature>
<protein>
    <recommendedName>
        <fullName evidence="2">NAD-dependent epimerase/dehydratase domain-containing protein</fullName>
    </recommendedName>
</protein>
<dbReference type="EMBL" id="UINC01119834">
    <property type="protein sequence ID" value="SVC93942.1"/>
    <property type="molecule type" value="Genomic_DNA"/>
</dbReference>
<evidence type="ECO:0000313" key="3">
    <source>
        <dbReference type="EMBL" id="SVC93942.1"/>
    </source>
</evidence>
<accession>A0A382R9Q4</accession>
<feature type="domain" description="NAD-dependent epimerase/dehydratase" evidence="2">
    <location>
        <begin position="6"/>
        <end position="247"/>
    </location>
</feature>
<dbReference type="SUPFAM" id="SSF51735">
    <property type="entry name" value="NAD(P)-binding Rossmann-fold domains"/>
    <property type="match status" value="1"/>
</dbReference>
<evidence type="ECO:0000259" key="2">
    <source>
        <dbReference type="Pfam" id="PF01370"/>
    </source>
</evidence>
<organism evidence="3">
    <name type="scientific">marine metagenome</name>
    <dbReference type="NCBI Taxonomy" id="408172"/>
    <lineage>
        <taxon>unclassified sequences</taxon>
        <taxon>metagenomes</taxon>
        <taxon>ecological metagenomes</taxon>
    </lineage>
</organism>
<name>A0A382R9Q4_9ZZZZ</name>
<dbReference type="InterPro" id="IPR001509">
    <property type="entry name" value="Epimerase_deHydtase"/>
</dbReference>
<reference evidence="3" key="1">
    <citation type="submission" date="2018-05" db="EMBL/GenBank/DDBJ databases">
        <authorList>
            <person name="Lanie J.A."/>
            <person name="Ng W.-L."/>
            <person name="Kazmierczak K.M."/>
            <person name="Andrzejewski T.M."/>
            <person name="Davidsen T.M."/>
            <person name="Wayne K.J."/>
            <person name="Tettelin H."/>
            <person name="Glass J.I."/>
            <person name="Rusch D."/>
            <person name="Podicherti R."/>
            <person name="Tsui H.-C.T."/>
            <person name="Winkler M.E."/>
        </authorList>
    </citation>
    <scope>NUCLEOTIDE SEQUENCE</scope>
</reference>